<dbReference type="PANTHER" id="PTHR12295">
    <property type="entry name" value="FURRY-RELATED"/>
    <property type="match status" value="1"/>
</dbReference>
<protein>
    <recommendedName>
        <fullName evidence="1">Cell morphogenesis central region domain-containing protein</fullName>
    </recommendedName>
</protein>
<sequence>MRHGDQFPDEIEKLWSTIASKPKNISPVLDFLIIKGIEDCDSQRTIDHLVYQLAQRMLEDSVEPIRLSTNKGEASGNFLLEFSQGQTAASHIGSVVDSQSHMSPLLVRGSFDGPPRNTSGTLS</sequence>
<dbReference type="Pfam" id="PF14228">
    <property type="entry name" value="MOR2-PAG1_mid"/>
    <property type="match status" value="1"/>
</dbReference>
<dbReference type="AlphaFoldDB" id="A0A4Y7KPJ7"/>
<keyword evidence="3" id="KW-1185">Reference proteome</keyword>
<dbReference type="GO" id="GO:0030427">
    <property type="term" value="C:site of polarized growth"/>
    <property type="evidence" value="ECO:0007669"/>
    <property type="project" value="TreeGrafter"/>
</dbReference>
<proteinExistence type="predicted"/>
<dbReference type="EMBL" id="CM010722">
    <property type="protein sequence ID" value="RZC73805.1"/>
    <property type="molecule type" value="Genomic_DNA"/>
</dbReference>
<dbReference type="GO" id="GO:0005938">
    <property type="term" value="C:cell cortex"/>
    <property type="evidence" value="ECO:0007669"/>
    <property type="project" value="TreeGrafter"/>
</dbReference>
<evidence type="ECO:0000259" key="1">
    <source>
        <dbReference type="Pfam" id="PF14228"/>
    </source>
</evidence>
<organism evidence="2 3">
    <name type="scientific">Papaver somniferum</name>
    <name type="common">Opium poppy</name>
    <dbReference type="NCBI Taxonomy" id="3469"/>
    <lineage>
        <taxon>Eukaryota</taxon>
        <taxon>Viridiplantae</taxon>
        <taxon>Streptophyta</taxon>
        <taxon>Embryophyta</taxon>
        <taxon>Tracheophyta</taxon>
        <taxon>Spermatophyta</taxon>
        <taxon>Magnoliopsida</taxon>
        <taxon>Ranunculales</taxon>
        <taxon>Papaveraceae</taxon>
        <taxon>Papaveroideae</taxon>
        <taxon>Papaver</taxon>
    </lineage>
</organism>
<dbReference type="GO" id="GO:0000902">
    <property type="term" value="P:cell morphogenesis"/>
    <property type="evidence" value="ECO:0007669"/>
    <property type="project" value="InterPro"/>
</dbReference>
<dbReference type="Gramene" id="RZC73805">
    <property type="protein sequence ID" value="RZC73805"/>
    <property type="gene ID" value="C5167_049287"/>
</dbReference>
<evidence type="ECO:0000313" key="2">
    <source>
        <dbReference type="EMBL" id="RZC73805.1"/>
    </source>
</evidence>
<evidence type="ECO:0000313" key="3">
    <source>
        <dbReference type="Proteomes" id="UP000316621"/>
    </source>
</evidence>
<reference evidence="2 3" key="1">
    <citation type="journal article" date="2018" name="Science">
        <title>The opium poppy genome and morphinan production.</title>
        <authorList>
            <person name="Guo L."/>
            <person name="Winzer T."/>
            <person name="Yang X."/>
            <person name="Li Y."/>
            <person name="Ning Z."/>
            <person name="He Z."/>
            <person name="Teodor R."/>
            <person name="Lu Y."/>
            <person name="Bowser T.A."/>
            <person name="Graham I.A."/>
            <person name="Ye K."/>
        </authorList>
    </citation>
    <scope>NUCLEOTIDE SEQUENCE [LARGE SCALE GENOMIC DNA]</scope>
    <source>
        <strain evidence="3">cv. HN1</strain>
        <tissue evidence="2">Leaves</tissue>
    </source>
</reference>
<gene>
    <name evidence="2" type="ORF">C5167_049287</name>
</gene>
<dbReference type="Proteomes" id="UP000316621">
    <property type="component" value="Chromosome 8"/>
</dbReference>
<dbReference type="InterPro" id="IPR039867">
    <property type="entry name" value="Furry/Tao3/Mor2"/>
</dbReference>
<dbReference type="InterPro" id="IPR029473">
    <property type="entry name" value="MOR2-PAG1_mid"/>
</dbReference>
<accession>A0A4Y7KPJ7</accession>
<feature type="domain" description="Cell morphogenesis central region" evidence="1">
    <location>
        <begin position="43"/>
        <end position="123"/>
    </location>
</feature>
<dbReference type="STRING" id="3469.A0A4Y7KPJ7"/>
<name>A0A4Y7KPJ7_PAPSO</name>
<dbReference type="PANTHER" id="PTHR12295:SF30">
    <property type="entry name" value="PROTEIN FURRY"/>
    <property type="match status" value="1"/>
</dbReference>